<protein>
    <submittedName>
        <fullName evidence="1">Uncharacterized protein</fullName>
    </submittedName>
</protein>
<gene>
    <name evidence="1" type="ORF">HPB50_003264</name>
</gene>
<organism evidence="1 2">
    <name type="scientific">Hyalomma asiaticum</name>
    <name type="common">Tick</name>
    <dbReference type="NCBI Taxonomy" id="266040"/>
    <lineage>
        <taxon>Eukaryota</taxon>
        <taxon>Metazoa</taxon>
        <taxon>Ecdysozoa</taxon>
        <taxon>Arthropoda</taxon>
        <taxon>Chelicerata</taxon>
        <taxon>Arachnida</taxon>
        <taxon>Acari</taxon>
        <taxon>Parasitiformes</taxon>
        <taxon>Ixodida</taxon>
        <taxon>Ixodoidea</taxon>
        <taxon>Ixodidae</taxon>
        <taxon>Hyalomminae</taxon>
        <taxon>Hyalomma</taxon>
    </lineage>
</organism>
<proteinExistence type="predicted"/>
<keyword evidence="2" id="KW-1185">Reference proteome</keyword>
<name>A0ACB7S016_HYAAI</name>
<dbReference type="Proteomes" id="UP000821845">
    <property type="component" value="Chromosome 6"/>
</dbReference>
<accession>A0ACB7S016</accession>
<reference evidence="1" key="1">
    <citation type="submission" date="2020-05" db="EMBL/GenBank/DDBJ databases">
        <title>Large-scale comparative analyses of tick genomes elucidate their genetic diversity and vector capacities.</title>
        <authorList>
            <person name="Jia N."/>
            <person name="Wang J."/>
            <person name="Shi W."/>
            <person name="Du L."/>
            <person name="Sun Y."/>
            <person name="Zhan W."/>
            <person name="Jiang J."/>
            <person name="Wang Q."/>
            <person name="Zhang B."/>
            <person name="Ji P."/>
            <person name="Sakyi L.B."/>
            <person name="Cui X."/>
            <person name="Yuan T."/>
            <person name="Jiang B."/>
            <person name="Yang W."/>
            <person name="Lam T.T.-Y."/>
            <person name="Chang Q."/>
            <person name="Ding S."/>
            <person name="Wang X."/>
            <person name="Zhu J."/>
            <person name="Ruan X."/>
            <person name="Zhao L."/>
            <person name="Wei J."/>
            <person name="Que T."/>
            <person name="Du C."/>
            <person name="Cheng J."/>
            <person name="Dai P."/>
            <person name="Han X."/>
            <person name="Huang E."/>
            <person name="Gao Y."/>
            <person name="Liu J."/>
            <person name="Shao H."/>
            <person name="Ye R."/>
            <person name="Li L."/>
            <person name="Wei W."/>
            <person name="Wang X."/>
            <person name="Wang C."/>
            <person name="Yang T."/>
            <person name="Huo Q."/>
            <person name="Li W."/>
            <person name="Guo W."/>
            <person name="Chen H."/>
            <person name="Zhou L."/>
            <person name="Ni X."/>
            <person name="Tian J."/>
            <person name="Zhou Y."/>
            <person name="Sheng Y."/>
            <person name="Liu T."/>
            <person name="Pan Y."/>
            <person name="Xia L."/>
            <person name="Li J."/>
            <person name="Zhao F."/>
            <person name="Cao W."/>
        </authorList>
    </citation>
    <scope>NUCLEOTIDE SEQUENCE</scope>
    <source>
        <strain evidence="1">Hyas-2018</strain>
    </source>
</reference>
<evidence type="ECO:0000313" key="2">
    <source>
        <dbReference type="Proteomes" id="UP000821845"/>
    </source>
</evidence>
<evidence type="ECO:0000313" key="1">
    <source>
        <dbReference type="EMBL" id="KAH6927402.1"/>
    </source>
</evidence>
<sequence length="176" mass="19313">MAARRERMAVPVGEAGTSRQHVREAKMATFNRSRRRGSVLQFQMGSLKAISNLNRATAAGADGTRQVFEIVQPEVDVAIRATLGDISRRCAARLPLYSASLRGELSTSLRSSRPPHTDEQEPLLLRTDSDAMYNFPQFAFPRSVTATATSTTRLPDPLKAHLTDLIASGHGRTTKH</sequence>
<comment type="caution">
    <text evidence="1">The sequence shown here is derived from an EMBL/GenBank/DDBJ whole genome shotgun (WGS) entry which is preliminary data.</text>
</comment>
<dbReference type="EMBL" id="CM023486">
    <property type="protein sequence ID" value="KAH6927402.1"/>
    <property type="molecule type" value="Genomic_DNA"/>
</dbReference>